<dbReference type="Proteomes" id="UP000254869">
    <property type="component" value="Unassembled WGS sequence"/>
</dbReference>
<evidence type="ECO:0000313" key="2">
    <source>
        <dbReference type="EMBL" id="RDI65745.1"/>
    </source>
</evidence>
<name>A0A370I4W0_9NOCA</name>
<reference evidence="2 3" key="1">
    <citation type="submission" date="2018-07" db="EMBL/GenBank/DDBJ databases">
        <title>Genomic Encyclopedia of Type Strains, Phase IV (KMG-IV): sequencing the most valuable type-strain genomes for metagenomic binning, comparative biology and taxonomic classification.</title>
        <authorList>
            <person name="Goeker M."/>
        </authorList>
    </citation>
    <scope>NUCLEOTIDE SEQUENCE [LARGE SCALE GENOMIC DNA]</scope>
    <source>
        <strain evidence="2 3">DSM 44290</strain>
    </source>
</reference>
<dbReference type="AlphaFoldDB" id="A0A370I4W0"/>
<feature type="domain" description="HigA2-like helix-turn-helix" evidence="1">
    <location>
        <begin position="4"/>
        <end position="70"/>
    </location>
</feature>
<organism evidence="2 3">
    <name type="scientific">Nocardia pseudobrasiliensis</name>
    <dbReference type="NCBI Taxonomy" id="45979"/>
    <lineage>
        <taxon>Bacteria</taxon>
        <taxon>Bacillati</taxon>
        <taxon>Actinomycetota</taxon>
        <taxon>Actinomycetes</taxon>
        <taxon>Mycobacteriales</taxon>
        <taxon>Nocardiaceae</taxon>
        <taxon>Nocardia</taxon>
    </lineage>
</organism>
<sequence length="174" mass="19156">MPTSLELRTKLIDAIADAIEAKDEQIQEIALDTGIDRHEVGRLADRNVTRFSLERLVNYCAPFGLTVRMSLEGADTEPHSIDDPAWLEARNRSADTDYTDSGYMSRELGLAIAVAVDRSPLTQGALGDSVGLPRTTVSKLKSRRPNLFRLDSLVDFAPKFGLTVDIIAEPARQT</sequence>
<comment type="caution">
    <text evidence="2">The sequence shown here is derived from an EMBL/GenBank/DDBJ whole genome shotgun (WGS) entry which is preliminary data.</text>
</comment>
<dbReference type="InterPro" id="IPR039554">
    <property type="entry name" value="HigA2-like_HTH"/>
</dbReference>
<dbReference type="InterPro" id="IPR010982">
    <property type="entry name" value="Lambda_DNA-bd_dom_sf"/>
</dbReference>
<dbReference type="SUPFAM" id="SSF47413">
    <property type="entry name" value="lambda repressor-like DNA-binding domains"/>
    <property type="match status" value="2"/>
</dbReference>
<evidence type="ECO:0000259" key="1">
    <source>
        <dbReference type="Pfam" id="PF13744"/>
    </source>
</evidence>
<evidence type="ECO:0000313" key="3">
    <source>
        <dbReference type="Proteomes" id="UP000254869"/>
    </source>
</evidence>
<keyword evidence="2" id="KW-0238">DNA-binding</keyword>
<dbReference type="RefSeq" id="WP_067999960.1">
    <property type="nucleotide sequence ID" value="NZ_QQBC01000005.1"/>
</dbReference>
<gene>
    <name evidence="2" type="ORF">DFR76_10560</name>
</gene>
<dbReference type="EMBL" id="QQBC01000005">
    <property type="protein sequence ID" value="RDI65745.1"/>
    <property type="molecule type" value="Genomic_DNA"/>
</dbReference>
<dbReference type="Pfam" id="PF13744">
    <property type="entry name" value="HTH_37"/>
    <property type="match status" value="1"/>
</dbReference>
<keyword evidence="3" id="KW-1185">Reference proteome</keyword>
<dbReference type="Gene3D" id="1.10.260.40">
    <property type="entry name" value="lambda repressor-like DNA-binding domains"/>
    <property type="match status" value="2"/>
</dbReference>
<accession>A0A370I4W0</accession>
<dbReference type="GO" id="GO:0003677">
    <property type="term" value="F:DNA binding"/>
    <property type="evidence" value="ECO:0007669"/>
    <property type="project" value="UniProtKB-KW"/>
</dbReference>
<proteinExistence type="predicted"/>
<protein>
    <submittedName>
        <fullName evidence="2">Putative XRE-type DNA-binding protein</fullName>
    </submittedName>
</protein>